<organism evidence="2 3">
    <name type="scientific">Halocalculus aciditolerans</name>
    <dbReference type="NCBI Taxonomy" id="1383812"/>
    <lineage>
        <taxon>Archaea</taxon>
        <taxon>Methanobacteriati</taxon>
        <taxon>Methanobacteriota</taxon>
        <taxon>Stenosarchaea group</taxon>
        <taxon>Halobacteria</taxon>
        <taxon>Halobacteriales</taxon>
        <taxon>Halobacteriaceae</taxon>
        <taxon>Halocalculus</taxon>
    </lineage>
</organism>
<sequence>MSDRPNTDPPTKADVAATIDDYDTPLLLAALASPYALNAITDMDVHAADLVDEGTTLYDAANREFVQSRLGGPASSLSAYPLATGDLDDDVVTAAKVAVDAVANEHLQADAVDSAELATDAVTAAKVAVDAVANEHLANDAVNSAELATDAVQAAHIAASAVGSGQLATNAVTTGALAADAVTGSEIAADAVGSAHIAPDSVGNNQLAFDVATQSEFDSHALDADAHHNRPTSTQSASSSTGYDDGAAWTYDQQVNGDKTFAIDFHTAGDGVKIEHLVGQYGYIDESRVYLDGSLVDTHSGYSSPTASYETTFQSGTITRVEIDFSGGYSGSYRQRFVVTPRKYAVGPHSHSV</sequence>
<dbReference type="RefSeq" id="WP_188977554.1">
    <property type="nucleotide sequence ID" value="NZ_BMPG01000002.1"/>
</dbReference>
<dbReference type="Proteomes" id="UP000607197">
    <property type="component" value="Unassembled WGS sequence"/>
</dbReference>
<protein>
    <submittedName>
        <fullName evidence="2">Uncharacterized protein</fullName>
    </submittedName>
</protein>
<name>A0A830F337_9EURY</name>
<comment type="caution">
    <text evidence="2">The sequence shown here is derived from an EMBL/GenBank/DDBJ whole genome shotgun (WGS) entry which is preliminary data.</text>
</comment>
<feature type="region of interest" description="Disordered" evidence="1">
    <location>
        <begin position="222"/>
        <end position="242"/>
    </location>
</feature>
<dbReference type="EMBL" id="BMPG01000002">
    <property type="protein sequence ID" value="GGL57952.1"/>
    <property type="molecule type" value="Genomic_DNA"/>
</dbReference>
<dbReference type="OrthoDB" id="222686at2157"/>
<keyword evidence="3" id="KW-1185">Reference proteome</keyword>
<gene>
    <name evidence="2" type="ORF">GCM10009039_15190</name>
</gene>
<accession>A0A830F337</accession>
<feature type="compositionally biased region" description="Polar residues" evidence="1">
    <location>
        <begin position="231"/>
        <end position="242"/>
    </location>
</feature>
<reference evidence="2" key="1">
    <citation type="journal article" date="2014" name="Int. J. Syst. Evol. Microbiol.">
        <title>Complete genome sequence of Corynebacterium casei LMG S-19264T (=DSM 44701T), isolated from a smear-ripened cheese.</title>
        <authorList>
            <consortium name="US DOE Joint Genome Institute (JGI-PGF)"/>
            <person name="Walter F."/>
            <person name="Albersmeier A."/>
            <person name="Kalinowski J."/>
            <person name="Ruckert C."/>
        </authorList>
    </citation>
    <scope>NUCLEOTIDE SEQUENCE</scope>
    <source>
        <strain evidence="2">JCM 19596</strain>
    </source>
</reference>
<dbReference type="AlphaFoldDB" id="A0A830F337"/>
<evidence type="ECO:0000256" key="1">
    <source>
        <dbReference type="SAM" id="MobiDB-lite"/>
    </source>
</evidence>
<evidence type="ECO:0000313" key="3">
    <source>
        <dbReference type="Proteomes" id="UP000607197"/>
    </source>
</evidence>
<evidence type="ECO:0000313" key="2">
    <source>
        <dbReference type="EMBL" id="GGL57952.1"/>
    </source>
</evidence>
<proteinExistence type="predicted"/>
<reference evidence="2" key="2">
    <citation type="submission" date="2020-09" db="EMBL/GenBank/DDBJ databases">
        <authorList>
            <person name="Sun Q."/>
            <person name="Ohkuma M."/>
        </authorList>
    </citation>
    <scope>NUCLEOTIDE SEQUENCE</scope>
    <source>
        <strain evidence="2">JCM 19596</strain>
    </source>
</reference>